<dbReference type="PANTHER" id="PTHR33086:SF46">
    <property type="entry name" value="EXPRESSED PROTEIN"/>
    <property type="match status" value="1"/>
</dbReference>
<protein>
    <recommendedName>
        <fullName evidence="2">DUF1618 domain-containing protein</fullName>
    </recommendedName>
</protein>
<name>A0A2S3HF04_9POAL</name>
<accession>A0A2S3HF04</accession>
<evidence type="ECO:0000313" key="1">
    <source>
        <dbReference type="EMBL" id="PAN21561.1"/>
    </source>
</evidence>
<dbReference type="Gramene" id="PAN21561">
    <property type="protein sequence ID" value="PAN21561"/>
    <property type="gene ID" value="PAHAL_3G476500"/>
</dbReference>
<sequence>MSAALPLADVWADQSYLDTTPPQRIPALALLRPTDPDKVYFFISSCIFAVDLRMRKVVEFSDFWMPKPPPHLKRSSHFVHVWRNDPSCRPDILPSCFSKDRFSVGPDFKKLEKRFAAAQSRSTAAKPVTFAAAQSRLTAVKPDMHDKGIRLKRIRDHDDMQMEELEAKRMKLKAVFSQVIESRKKKLMGSLTMKEGAMSAIGV</sequence>
<evidence type="ECO:0008006" key="2">
    <source>
        <dbReference type="Google" id="ProtNLM"/>
    </source>
</evidence>
<dbReference type="EMBL" id="CM008048">
    <property type="protein sequence ID" value="PAN21561.1"/>
    <property type="molecule type" value="Genomic_DNA"/>
</dbReference>
<dbReference type="AlphaFoldDB" id="A0A2S3HF04"/>
<organism evidence="1">
    <name type="scientific">Panicum hallii</name>
    <dbReference type="NCBI Taxonomy" id="206008"/>
    <lineage>
        <taxon>Eukaryota</taxon>
        <taxon>Viridiplantae</taxon>
        <taxon>Streptophyta</taxon>
        <taxon>Embryophyta</taxon>
        <taxon>Tracheophyta</taxon>
        <taxon>Spermatophyta</taxon>
        <taxon>Magnoliopsida</taxon>
        <taxon>Liliopsida</taxon>
        <taxon>Poales</taxon>
        <taxon>Poaceae</taxon>
        <taxon>PACMAD clade</taxon>
        <taxon>Panicoideae</taxon>
        <taxon>Panicodae</taxon>
        <taxon>Paniceae</taxon>
        <taxon>Panicinae</taxon>
        <taxon>Panicum</taxon>
        <taxon>Panicum sect. Panicum</taxon>
    </lineage>
</organism>
<proteinExistence type="predicted"/>
<reference evidence="1" key="1">
    <citation type="submission" date="2018-04" db="EMBL/GenBank/DDBJ databases">
        <title>WGS assembly of Panicum hallii.</title>
        <authorList>
            <person name="Lovell J."/>
            <person name="Jenkins J."/>
            <person name="Lowry D."/>
            <person name="Mamidi S."/>
            <person name="Sreedasyam A."/>
            <person name="Weng X."/>
            <person name="Barry K."/>
            <person name="Bonette J."/>
            <person name="Campitelli B."/>
            <person name="Daum C."/>
            <person name="Gordon S."/>
            <person name="Gould B."/>
            <person name="Lipzen A."/>
            <person name="Macqueen A."/>
            <person name="Palacio-Mejia J."/>
            <person name="Plott C."/>
            <person name="Shakirov E."/>
            <person name="Shu S."/>
            <person name="Yoshinaga Y."/>
            <person name="Zane M."/>
            <person name="Rokhsar D."/>
            <person name="Grimwood J."/>
            <person name="Schmutz J."/>
            <person name="Juenger T."/>
        </authorList>
    </citation>
    <scope>NUCLEOTIDE SEQUENCE [LARGE SCALE GENOMIC DNA]</scope>
    <source>
        <strain evidence="1">FIL2</strain>
    </source>
</reference>
<gene>
    <name evidence="1" type="ORF">PAHAL_3G476500</name>
</gene>
<dbReference type="PANTHER" id="PTHR33086">
    <property type="entry name" value="OS05G0468200 PROTEIN-RELATED"/>
    <property type="match status" value="1"/>
</dbReference>
<dbReference type="Proteomes" id="UP000243499">
    <property type="component" value="Chromosome 3"/>
</dbReference>